<feature type="binding site" evidence="3">
    <location>
        <position position="44"/>
    </location>
    <ligand>
        <name>ATP</name>
        <dbReference type="ChEBI" id="CHEBI:30616"/>
    </ligand>
</feature>
<evidence type="ECO:0000259" key="5">
    <source>
        <dbReference type="PROSITE" id="PS50011"/>
    </source>
</evidence>
<dbReference type="PROSITE" id="PS50011">
    <property type="entry name" value="PROTEIN_KINASE_DOM"/>
    <property type="match status" value="1"/>
</dbReference>
<accession>A2GM08</accession>
<proteinExistence type="inferred from homology"/>
<dbReference type="GO" id="GO:0005737">
    <property type="term" value="C:cytoplasm"/>
    <property type="evidence" value="ECO:0000318"/>
    <property type="project" value="GO_Central"/>
</dbReference>
<keyword evidence="2 3" id="KW-0067">ATP-binding</keyword>
<evidence type="ECO:0000313" key="6">
    <source>
        <dbReference type="EMBL" id="EAX81809.1"/>
    </source>
</evidence>
<dbReference type="Pfam" id="PF00069">
    <property type="entry name" value="Pkinase"/>
    <property type="match status" value="1"/>
</dbReference>
<evidence type="ECO:0000256" key="3">
    <source>
        <dbReference type="PROSITE-ProRule" id="PRU10141"/>
    </source>
</evidence>
<evidence type="ECO:0000313" key="7">
    <source>
        <dbReference type="Proteomes" id="UP000001542"/>
    </source>
</evidence>
<keyword evidence="6" id="KW-0808">Transferase</keyword>
<dbReference type="KEGG" id="tva:4739437"/>
<gene>
    <name evidence="6" type="ORF">TVAG_529020</name>
</gene>
<protein>
    <submittedName>
        <fullName evidence="6">CAMK family protein kinase</fullName>
    </submittedName>
</protein>
<evidence type="ECO:0000256" key="1">
    <source>
        <dbReference type="ARBA" id="ARBA00022741"/>
    </source>
</evidence>
<dbReference type="PANTHER" id="PTHR24362">
    <property type="entry name" value="SERINE/THREONINE-PROTEIN KINASE NEK"/>
    <property type="match status" value="1"/>
</dbReference>
<feature type="domain" description="Protein kinase" evidence="5">
    <location>
        <begin position="15"/>
        <end position="264"/>
    </location>
</feature>
<dbReference type="PANTHER" id="PTHR24362:SF309">
    <property type="entry name" value="PROTEIN KINASE DOMAIN-CONTAINING PROTEIN"/>
    <property type="match status" value="1"/>
</dbReference>
<keyword evidence="1 3" id="KW-0547">Nucleotide-binding</keyword>
<dbReference type="eggNOG" id="KOG0588">
    <property type="taxonomic scope" value="Eukaryota"/>
</dbReference>
<dbReference type="EMBL" id="DS117235">
    <property type="protein sequence ID" value="EAX81809.1"/>
    <property type="molecule type" value="Genomic_DNA"/>
</dbReference>
<dbReference type="SMR" id="A2GM08"/>
<dbReference type="FunFam" id="3.30.200.20:FF:000042">
    <property type="entry name" value="Aurora kinase A"/>
    <property type="match status" value="1"/>
</dbReference>
<dbReference type="InterPro" id="IPR011009">
    <property type="entry name" value="Kinase-like_dom_sf"/>
</dbReference>
<dbReference type="Proteomes" id="UP000001542">
    <property type="component" value="Unassembled WGS sequence"/>
</dbReference>
<dbReference type="InterPro" id="IPR017441">
    <property type="entry name" value="Protein_kinase_ATP_BS"/>
</dbReference>
<dbReference type="InParanoid" id="A2GM08"/>
<dbReference type="Gene3D" id="1.10.510.10">
    <property type="entry name" value="Transferase(Phosphotransferase) domain 1"/>
    <property type="match status" value="1"/>
</dbReference>
<dbReference type="GO" id="GO:0005524">
    <property type="term" value="F:ATP binding"/>
    <property type="evidence" value="ECO:0007669"/>
    <property type="project" value="UniProtKB-UniRule"/>
</dbReference>
<keyword evidence="7" id="KW-1185">Reference proteome</keyword>
<dbReference type="STRING" id="5722.A2GM08"/>
<dbReference type="VEuPathDB" id="TrichDB:TVAGG3_0294780"/>
<keyword evidence="6" id="KW-0418">Kinase</keyword>
<dbReference type="InterPro" id="IPR000719">
    <property type="entry name" value="Prot_kinase_dom"/>
</dbReference>
<reference evidence="6" key="1">
    <citation type="submission" date="2006-10" db="EMBL/GenBank/DDBJ databases">
        <authorList>
            <person name="Amadeo P."/>
            <person name="Zhao Q."/>
            <person name="Wortman J."/>
            <person name="Fraser-Liggett C."/>
            <person name="Carlton J."/>
        </authorList>
    </citation>
    <scope>NUCLEOTIDE SEQUENCE</scope>
    <source>
        <strain evidence="6">G3</strain>
    </source>
</reference>
<evidence type="ECO:0000256" key="2">
    <source>
        <dbReference type="ARBA" id="ARBA00022840"/>
    </source>
</evidence>
<dbReference type="PROSITE" id="PS00107">
    <property type="entry name" value="PROTEIN_KINASE_ATP"/>
    <property type="match status" value="1"/>
</dbReference>
<reference evidence="6" key="2">
    <citation type="journal article" date="2007" name="Science">
        <title>Draft genome sequence of the sexually transmitted pathogen Trichomonas vaginalis.</title>
        <authorList>
            <person name="Carlton J.M."/>
            <person name="Hirt R.P."/>
            <person name="Silva J.C."/>
            <person name="Delcher A.L."/>
            <person name="Schatz M."/>
            <person name="Zhao Q."/>
            <person name="Wortman J.R."/>
            <person name="Bidwell S.L."/>
            <person name="Alsmark U.C.M."/>
            <person name="Besteiro S."/>
            <person name="Sicheritz-Ponten T."/>
            <person name="Noel C.J."/>
            <person name="Dacks J.B."/>
            <person name="Foster P.G."/>
            <person name="Simillion C."/>
            <person name="Van de Peer Y."/>
            <person name="Miranda-Saavedra D."/>
            <person name="Barton G.J."/>
            <person name="Westrop G.D."/>
            <person name="Mueller S."/>
            <person name="Dessi D."/>
            <person name="Fiori P.L."/>
            <person name="Ren Q."/>
            <person name="Paulsen I."/>
            <person name="Zhang H."/>
            <person name="Bastida-Corcuera F.D."/>
            <person name="Simoes-Barbosa A."/>
            <person name="Brown M.T."/>
            <person name="Hayes R.D."/>
            <person name="Mukherjee M."/>
            <person name="Okumura C.Y."/>
            <person name="Schneider R."/>
            <person name="Smith A.J."/>
            <person name="Vanacova S."/>
            <person name="Villalvazo M."/>
            <person name="Haas B.J."/>
            <person name="Pertea M."/>
            <person name="Feldblyum T.V."/>
            <person name="Utterback T.R."/>
            <person name="Shu C.L."/>
            <person name="Osoegawa K."/>
            <person name="de Jong P.J."/>
            <person name="Hrdy I."/>
            <person name="Horvathova L."/>
            <person name="Zubacova Z."/>
            <person name="Dolezal P."/>
            <person name="Malik S.B."/>
            <person name="Logsdon J.M. Jr."/>
            <person name="Henze K."/>
            <person name="Gupta A."/>
            <person name="Wang C.C."/>
            <person name="Dunne R.L."/>
            <person name="Upcroft J.A."/>
            <person name="Upcroft P."/>
            <person name="White O."/>
            <person name="Salzberg S.L."/>
            <person name="Tang P."/>
            <person name="Chiu C.-H."/>
            <person name="Lee Y.-S."/>
            <person name="Embley T.M."/>
            <person name="Coombs G.H."/>
            <person name="Mottram J.C."/>
            <person name="Tachezy J."/>
            <person name="Fraser-Liggett C.M."/>
            <person name="Johnson P.J."/>
        </authorList>
    </citation>
    <scope>NUCLEOTIDE SEQUENCE [LARGE SCALE GENOMIC DNA]</scope>
    <source>
        <strain evidence="6">G3</strain>
    </source>
</reference>
<dbReference type="PROSITE" id="PS00108">
    <property type="entry name" value="PROTEIN_KINASE_ST"/>
    <property type="match status" value="1"/>
</dbReference>
<dbReference type="InterPro" id="IPR008271">
    <property type="entry name" value="Ser/Thr_kinase_AS"/>
</dbReference>
<dbReference type="SUPFAM" id="SSF56112">
    <property type="entry name" value="Protein kinase-like (PK-like)"/>
    <property type="match status" value="1"/>
</dbReference>
<comment type="similarity">
    <text evidence="4">Belongs to the protein kinase superfamily.</text>
</comment>
<organism evidence="6 7">
    <name type="scientific">Trichomonas vaginalis (strain ATCC PRA-98 / G3)</name>
    <dbReference type="NCBI Taxonomy" id="412133"/>
    <lineage>
        <taxon>Eukaryota</taxon>
        <taxon>Metamonada</taxon>
        <taxon>Parabasalia</taxon>
        <taxon>Trichomonadida</taxon>
        <taxon>Trichomonadidae</taxon>
        <taxon>Trichomonas</taxon>
    </lineage>
</organism>
<dbReference type="GO" id="GO:0004674">
    <property type="term" value="F:protein serine/threonine kinase activity"/>
    <property type="evidence" value="ECO:0000318"/>
    <property type="project" value="GO_Central"/>
</dbReference>
<name>A2GM08_TRIV3</name>
<dbReference type="OrthoDB" id="544400at2759"/>
<dbReference type="VEuPathDB" id="TrichDB:TVAG_529020"/>
<dbReference type="AlphaFoldDB" id="A2GM08"/>
<evidence type="ECO:0000256" key="4">
    <source>
        <dbReference type="RuleBase" id="RU000304"/>
    </source>
</evidence>
<keyword evidence="4" id="KW-0723">Serine/threonine-protein kinase</keyword>
<sequence length="307" mass="35581">MEIAQLQTKLDEHGYIYLDYLGSGAFANCYFVQDKRYNNKFACKVINLQHCDNHLQTVVRKYHIEVESLCAVCHPNIIKIYNYFYDESNLYVIVEYCSNGTLDNWIKTYGAISGRKLFLWVTQFANALASCHDHELAHRDLKPANILFDDDFNIKICDFGLACIHEPISQKYCGNLRYAAPEIKHKKPYDPYKADVWSFGLIVAFMAMGPDAFAQWTEYLEYGSCIFPKEIPQNLVNIIRHCIFLNPEQRWSMAEIVRYLHSNVKLQITPHKTNSRIFRGNSLISPLSMSRLRIQTKQASTIILPSL</sequence>
<dbReference type="FunFam" id="1.10.510.10:FF:000984">
    <property type="entry name" value="CAMK family protein kinase"/>
    <property type="match status" value="1"/>
</dbReference>
<dbReference type="SMART" id="SM00220">
    <property type="entry name" value="S_TKc"/>
    <property type="match status" value="1"/>
</dbReference>
<dbReference type="GO" id="GO:0035556">
    <property type="term" value="P:intracellular signal transduction"/>
    <property type="evidence" value="ECO:0000318"/>
    <property type="project" value="GO_Central"/>
</dbReference>